<dbReference type="InterPro" id="IPR043128">
    <property type="entry name" value="Rev_trsase/Diguanyl_cyclase"/>
</dbReference>
<dbReference type="Pfam" id="PF00990">
    <property type="entry name" value="GGDEF"/>
    <property type="match status" value="1"/>
</dbReference>
<dbReference type="SUPFAM" id="SSF55073">
    <property type="entry name" value="Nucleotide cyclase"/>
    <property type="match status" value="1"/>
</dbReference>
<proteinExistence type="predicted"/>
<dbReference type="NCBIfam" id="TIGR00254">
    <property type="entry name" value="GGDEF"/>
    <property type="match status" value="1"/>
</dbReference>
<protein>
    <submittedName>
        <fullName evidence="2">Diguanylate cyclase</fullName>
    </submittedName>
</protein>
<gene>
    <name evidence="2" type="ORF">US68_C0001G0015</name>
</gene>
<evidence type="ECO:0000259" key="1">
    <source>
        <dbReference type="PROSITE" id="PS50887"/>
    </source>
</evidence>
<dbReference type="InterPro" id="IPR000160">
    <property type="entry name" value="GGDEF_dom"/>
</dbReference>
<dbReference type="InterPro" id="IPR029787">
    <property type="entry name" value="Nucleotide_cyclase"/>
</dbReference>
<dbReference type="EMBL" id="LBTX01000001">
    <property type="protein sequence ID" value="KKQ50816.1"/>
    <property type="molecule type" value="Genomic_DNA"/>
</dbReference>
<dbReference type="PROSITE" id="PS50887">
    <property type="entry name" value="GGDEF"/>
    <property type="match status" value="1"/>
</dbReference>
<dbReference type="Gene3D" id="3.30.70.270">
    <property type="match status" value="1"/>
</dbReference>
<organism evidence="2 3">
    <name type="scientific">Candidatus Shapirobacteria bacterium GW2011_GWE1_38_10</name>
    <dbReference type="NCBI Taxonomy" id="1618488"/>
    <lineage>
        <taxon>Bacteria</taxon>
        <taxon>Candidatus Shapironibacteriota</taxon>
    </lineage>
</organism>
<comment type="caution">
    <text evidence="2">The sequence shown here is derived from an EMBL/GenBank/DDBJ whole genome shotgun (WGS) entry which is preliminary data.</text>
</comment>
<feature type="domain" description="GGDEF" evidence="1">
    <location>
        <begin position="64"/>
        <end position="199"/>
    </location>
</feature>
<dbReference type="Proteomes" id="UP000034231">
    <property type="component" value="Unassembled WGS sequence"/>
</dbReference>
<evidence type="ECO:0000313" key="2">
    <source>
        <dbReference type="EMBL" id="KKQ50816.1"/>
    </source>
</evidence>
<sequence length="199" mass="22591">MLFDKLPARPSPNSPAGLKYENKRLKQENKDLKNQALIDSLTGLYNRRYLNQQLENLAQSGNVKGITALMFDVDNFGDFNNELDKIHGKEKGHFLGDQVLIKLASILDENTQATDLVARFGGDEFVAIFPNITDMDSIQHLVYRIHDAMEEGLTKNNIHVSFGFATTVKEDPTKPQSFLPTLQEADRHLLEMKKYKNIL</sequence>
<dbReference type="PANTHER" id="PTHR45138">
    <property type="entry name" value="REGULATORY COMPONENTS OF SENSORY TRANSDUCTION SYSTEM"/>
    <property type="match status" value="1"/>
</dbReference>
<dbReference type="PANTHER" id="PTHR45138:SF9">
    <property type="entry name" value="DIGUANYLATE CYCLASE DGCM-RELATED"/>
    <property type="match status" value="1"/>
</dbReference>
<dbReference type="CDD" id="cd01949">
    <property type="entry name" value="GGDEF"/>
    <property type="match status" value="1"/>
</dbReference>
<dbReference type="GO" id="GO:0052621">
    <property type="term" value="F:diguanylate cyclase activity"/>
    <property type="evidence" value="ECO:0007669"/>
    <property type="project" value="TreeGrafter"/>
</dbReference>
<dbReference type="SMART" id="SM00267">
    <property type="entry name" value="GGDEF"/>
    <property type="match status" value="1"/>
</dbReference>
<dbReference type="InterPro" id="IPR050469">
    <property type="entry name" value="Diguanylate_Cyclase"/>
</dbReference>
<reference evidence="2 3" key="1">
    <citation type="journal article" date="2015" name="Nature">
        <title>rRNA introns, odd ribosomes, and small enigmatic genomes across a large radiation of phyla.</title>
        <authorList>
            <person name="Brown C.T."/>
            <person name="Hug L.A."/>
            <person name="Thomas B.C."/>
            <person name="Sharon I."/>
            <person name="Castelle C.J."/>
            <person name="Singh A."/>
            <person name="Wilkins M.J."/>
            <person name="Williams K.H."/>
            <person name="Banfield J.F."/>
        </authorList>
    </citation>
    <scope>NUCLEOTIDE SEQUENCE [LARGE SCALE GENOMIC DNA]</scope>
</reference>
<evidence type="ECO:0000313" key="3">
    <source>
        <dbReference type="Proteomes" id="UP000034231"/>
    </source>
</evidence>
<name>A0A0G0LDT9_9BACT</name>
<accession>A0A0G0LDT9</accession>
<dbReference type="AlphaFoldDB" id="A0A0G0LDT9"/>